<name>Q9GMR3_MACFA</name>
<proteinExistence type="evidence at transcript level"/>
<dbReference type="AlphaFoldDB" id="Q9GMR3"/>
<sequence>MEISILIIKFYTLILPFSILNIQSESHMIICFALRALYNTYNLSFKMFFQEMNASQKVIDCIIHSFKIMTVS</sequence>
<protein>
    <submittedName>
        <fullName evidence="1">Uncharacterized protein</fullName>
    </submittedName>
</protein>
<reference evidence="1" key="1">
    <citation type="submission" date="2000-08" db="EMBL/GenBank/DDBJ databases">
        <title>Isolation of full-length cDNA clones from macaque brain cDNA libraries.</title>
        <authorList>
            <person name="Osada N."/>
            <person name="Hida M."/>
            <person name="Kusuda J."/>
            <person name="Tanuma R."/>
            <person name="Iseki K."/>
            <person name="Hirai M."/>
            <person name="Terao K."/>
            <person name="Suzuki Y."/>
            <person name="Sugano S."/>
            <person name="Hashimoto K."/>
        </authorList>
    </citation>
    <scope>NUCLEOTIDE SEQUENCE</scope>
    <source>
        <tissue evidence="1">Brain parietal lobe</tissue>
    </source>
</reference>
<dbReference type="EMBL" id="AB047871">
    <property type="protein sequence ID" value="BAB12292.1"/>
    <property type="molecule type" value="mRNA"/>
</dbReference>
<accession>Q9GMR3</accession>
<evidence type="ECO:0000313" key="1">
    <source>
        <dbReference type="EMBL" id="BAB12292.1"/>
    </source>
</evidence>
<organism evidence="1">
    <name type="scientific">Macaca fascicularis</name>
    <name type="common">Crab-eating macaque</name>
    <name type="synonym">Cynomolgus monkey</name>
    <dbReference type="NCBI Taxonomy" id="9541"/>
    <lineage>
        <taxon>Eukaryota</taxon>
        <taxon>Metazoa</taxon>
        <taxon>Chordata</taxon>
        <taxon>Craniata</taxon>
        <taxon>Vertebrata</taxon>
        <taxon>Euteleostomi</taxon>
        <taxon>Mammalia</taxon>
        <taxon>Eutheria</taxon>
        <taxon>Euarchontoglires</taxon>
        <taxon>Primates</taxon>
        <taxon>Haplorrhini</taxon>
        <taxon>Catarrhini</taxon>
        <taxon>Cercopithecidae</taxon>
        <taxon>Cercopithecinae</taxon>
        <taxon>Macaca</taxon>
    </lineage>
</organism>